<accession>A0AAV9ULJ9</accession>
<feature type="transmembrane region" description="Helical" evidence="1">
    <location>
        <begin position="12"/>
        <end position="35"/>
    </location>
</feature>
<sequence>MARSPIASHLRSVFIGSMLIAIAVATLPFAVINLIRKGRLQDVFSASKISEENFSIVWKLLGKPSGDDVKLSNQTISQAYGIVLDLGPGTGHTVCHFDKSKCTKIFGIEPNKNFHDLLKAAVEEAGLSEIYTIVGTGVEDTETLKTFGIEENSIDSIVACKVLCSVPRPKETIAQLYRILAPGGQMLVYEHVKAKGGFGVFMQDCVNTFWPFLMAGCNVQRPTEAYLYGAGEWELKDLKPAEGYHGNELITFTQGRLVKARK</sequence>
<organism evidence="3 4">
    <name type="scientific">Orbilia brochopaga</name>
    <dbReference type="NCBI Taxonomy" id="3140254"/>
    <lineage>
        <taxon>Eukaryota</taxon>
        <taxon>Fungi</taxon>
        <taxon>Dikarya</taxon>
        <taxon>Ascomycota</taxon>
        <taxon>Pezizomycotina</taxon>
        <taxon>Orbiliomycetes</taxon>
        <taxon>Orbiliales</taxon>
        <taxon>Orbiliaceae</taxon>
        <taxon>Orbilia</taxon>
    </lineage>
</organism>
<evidence type="ECO:0000256" key="1">
    <source>
        <dbReference type="SAM" id="Phobius"/>
    </source>
</evidence>
<dbReference type="InterPro" id="IPR013216">
    <property type="entry name" value="Methyltransf_11"/>
</dbReference>
<gene>
    <name evidence="3" type="ORF">TWF696_007649</name>
</gene>
<dbReference type="EMBL" id="JAVHNQ010000006">
    <property type="protein sequence ID" value="KAK6343999.1"/>
    <property type="molecule type" value="Genomic_DNA"/>
</dbReference>
<dbReference type="CDD" id="cd02440">
    <property type="entry name" value="AdoMet_MTases"/>
    <property type="match status" value="1"/>
</dbReference>
<dbReference type="InterPro" id="IPR052356">
    <property type="entry name" value="Thiol_S-MT"/>
</dbReference>
<protein>
    <recommendedName>
        <fullName evidence="2">Methyltransferase type 11 domain-containing protein</fullName>
    </recommendedName>
</protein>
<dbReference type="SUPFAM" id="SSF53335">
    <property type="entry name" value="S-adenosyl-L-methionine-dependent methyltransferases"/>
    <property type="match status" value="1"/>
</dbReference>
<evidence type="ECO:0000313" key="3">
    <source>
        <dbReference type="EMBL" id="KAK6343999.1"/>
    </source>
</evidence>
<reference evidence="3 4" key="1">
    <citation type="submission" date="2019-10" db="EMBL/GenBank/DDBJ databases">
        <authorList>
            <person name="Palmer J.M."/>
        </authorList>
    </citation>
    <scope>NUCLEOTIDE SEQUENCE [LARGE SCALE GENOMIC DNA]</scope>
    <source>
        <strain evidence="3 4">TWF696</strain>
    </source>
</reference>
<dbReference type="Pfam" id="PF08241">
    <property type="entry name" value="Methyltransf_11"/>
    <property type="match status" value="1"/>
</dbReference>
<dbReference type="PANTHER" id="PTHR45036:SF1">
    <property type="entry name" value="METHYLTRANSFERASE LIKE 7A"/>
    <property type="match status" value="1"/>
</dbReference>
<keyword evidence="4" id="KW-1185">Reference proteome</keyword>
<keyword evidence="1" id="KW-0472">Membrane</keyword>
<keyword evidence="1" id="KW-0812">Transmembrane</keyword>
<dbReference type="Gene3D" id="3.40.50.150">
    <property type="entry name" value="Vaccinia Virus protein VP39"/>
    <property type="match status" value="1"/>
</dbReference>
<proteinExistence type="predicted"/>
<keyword evidence="1" id="KW-1133">Transmembrane helix</keyword>
<dbReference type="Proteomes" id="UP001375240">
    <property type="component" value="Unassembled WGS sequence"/>
</dbReference>
<dbReference type="AlphaFoldDB" id="A0AAV9ULJ9"/>
<name>A0AAV9ULJ9_9PEZI</name>
<dbReference type="GO" id="GO:0008757">
    <property type="term" value="F:S-adenosylmethionine-dependent methyltransferase activity"/>
    <property type="evidence" value="ECO:0007669"/>
    <property type="project" value="InterPro"/>
</dbReference>
<evidence type="ECO:0000313" key="4">
    <source>
        <dbReference type="Proteomes" id="UP001375240"/>
    </source>
</evidence>
<comment type="caution">
    <text evidence="3">The sequence shown here is derived from an EMBL/GenBank/DDBJ whole genome shotgun (WGS) entry which is preliminary data.</text>
</comment>
<feature type="domain" description="Methyltransferase type 11" evidence="2">
    <location>
        <begin position="84"/>
        <end position="187"/>
    </location>
</feature>
<evidence type="ECO:0000259" key="2">
    <source>
        <dbReference type="Pfam" id="PF08241"/>
    </source>
</evidence>
<dbReference type="PANTHER" id="PTHR45036">
    <property type="entry name" value="METHYLTRANSFERASE LIKE 7B"/>
    <property type="match status" value="1"/>
</dbReference>
<dbReference type="InterPro" id="IPR029063">
    <property type="entry name" value="SAM-dependent_MTases_sf"/>
</dbReference>